<feature type="transmembrane region" description="Helical" evidence="1">
    <location>
        <begin position="193"/>
        <end position="215"/>
    </location>
</feature>
<feature type="transmembrane region" description="Helical" evidence="1">
    <location>
        <begin position="23"/>
        <end position="45"/>
    </location>
</feature>
<dbReference type="EMBL" id="JAVDRL010000005">
    <property type="protein sequence ID" value="MDR6531210.1"/>
    <property type="molecule type" value="Genomic_DNA"/>
</dbReference>
<dbReference type="PANTHER" id="PTHR34219:SF1">
    <property type="entry name" value="PEPSY DOMAIN-CONTAINING PROTEIN"/>
    <property type="match status" value="1"/>
</dbReference>
<accession>A0ABU1MZD6</accession>
<proteinExistence type="predicted"/>
<reference evidence="2 3" key="1">
    <citation type="submission" date="2023-07" db="EMBL/GenBank/DDBJ databases">
        <title>Sorghum-associated microbial communities from plants grown in Nebraska, USA.</title>
        <authorList>
            <person name="Schachtman D."/>
        </authorList>
    </citation>
    <scope>NUCLEOTIDE SEQUENCE [LARGE SCALE GENOMIC DNA]</scope>
    <source>
        <strain evidence="2 3">DS2154</strain>
    </source>
</reference>
<feature type="transmembrane region" description="Helical" evidence="1">
    <location>
        <begin position="364"/>
        <end position="385"/>
    </location>
</feature>
<dbReference type="RefSeq" id="WP_310031045.1">
    <property type="nucleotide sequence ID" value="NZ_JAVDRL010000005.1"/>
</dbReference>
<evidence type="ECO:0000256" key="1">
    <source>
        <dbReference type="SAM" id="Phobius"/>
    </source>
</evidence>
<dbReference type="PANTHER" id="PTHR34219">
    <property type="entry name" value="IRON-REGULATED INNER MEMBRANE PROTEIN-RELATED"/>
    <property type="match status" value="1"/>
</dbReference>
<evidence type="ECO:0000313" key="2">
    <source>
        <dbReference type="EMBL" id="MDR6531210.1"/>
    </source>
</evidence>
<dbReference type="Proteomes" id="UP001262754">
    <property type="component" value="Unassembled WGS sequence"/>
</dbReference>
<gene>
    <name evidence="2" type="ORF">J2800_001952</name>
</gene>
<feature type="transmembrane region" description="Helical" evidence="1">
    <location>
        <begin position="405"/>
        <end position="436"/>
    </location>
</feature>
<keyword evidence="1" id="KW-1133">Transmembrane helix</keyword>
<feature type="transmembrane region" description="Helical" evidence="1">
    <location>
        <begin position="145"/>
        <end position="169"/>
    </location>
</feature>
<protein>
    <submittedName>
        <fullName evidence="2">Iron-regulated membrane protein</fullName>
    </submittedName>
</protein>
<keyword evidence="1" id="KW-0812">Transmembrane</keyword>
<comment type="caution">
    <text evidence="2">The sequence shown here is derived from an EMBL/GenBank/DDBJ whole genome shotgun (WGS) entry which is preliminary data.</text>
</comment>
<organism evidence="2 3">
    <name type="scientific">Caulobacter rhizosphaerae</name>
    <dbReference type="NCBI Taxonomy" id="2010972"/>
    <lineage>
        <taxon>Bacteria</taxon>
        <taxon>Pseudomonadati</taxon>
        <taxon>Pseudomonadota</taxon>
        <taxon>Alphaproteobacteria</taxon>
        <taxon>Caulobacterales</taxon>
        <taxon>Caulobacteraceae</taxon>
        <taxon>Caulobacter</taxon>
    </lineage>
</organism>
<keyword evidence="3" id="KW-1185">Reference proteome</keyword>
<evidence type="ECO:0000313" key="3">
    <source>
        <dbReference type="Proteomes" id="UP001262754"/>
    </source>
</evidence>
<sequence length="449" mass="48283">MTNPAPSERPADEIYRAFWRWHFYAGLLVLPVLMLMALTGGLYLFKTEISEVLYRPLLTTQQSAAHAPPSAWIASAERGLGGKVLQLVPPARPDRSVQMLVQRPGGETLSAYVDPHDARLLGSTPQGGVMGTIKRLHSLDLFGTVANWLVEVVAGWAIVLVATGVFLWWPRGQSGGVVTVRGPLRKRVFWRDLHAVTGLFAGAVIVFLAATGMPWSAFWGQEVRKITTEAGLGRPTPPTGGGHHAVNAEAVPWALQGKTMDGMDGMQDMDHAMAPLGVDDIVARVDAAGLPRPYALSLPKAPGKAWSAAFMPDRIESTRTLYLDGLTGRPLADIGYADFGPAAKAIEWGVAVHQGQQFGLANKLVMLAGCVAVWLLGLSAVVMWWKRRPRGRLAAPPAPADRRAYGGLAPVVVPLALLYPLVGASLLAVLTLDIALRRLIPTARLKTEV</sequence>
<keyword evidence="1" id="KW-0472">Membrane</keyword>
<dbReference type="Pfam" id="PF03929">
    <property type="entry name" value="PepSY_TM"/>
    <property type="match status" value="1"/>
</dbReference>
<name>A0ABU1MZD6_9CAUL</name>
<dbReference type="InterPro" id="IPR005625">
    <property type="entry name" value="PepSY-ass_TM"/>
</dbReference>